<dbReference type="GO" id="GO:0004519">
    <property type="term" value="F:endonuclease activity"/>
    <property type="evidence" value="ECO:0007669"/>
    <property type="project" value="UniProtKB-KW"/>
</dbReference>
<evidence type="ECO:0000259" key="1">
    <source>
        <dbReference type="Pfam" id="PF14529"/>
    </source>
</evidence>
<dbReference type="InterPro" id="IPR005135">
    <property type="entry name" value="Endo/exonuclease/phosphatase"/>
</dbReference>
<feature type="domain" description="Endonuclease/exonuclease/phosphatase" evidence="1">
    <location>
        <begin position="81"/>
        <end position="137"/>
    </location>
</feature>
<dbReference type="EMBL" id="JASPKY010000124">
    <property type="protein sequence ID" value="KAK9731918.1"/>
    <property type="molecule type" value="Genomic_DNA"/>
</dbReference>
<dbReference type="AlphaFoldDB" id="A0AAW1LAJ7"/>
<keyword evidence="3" id="KW-1185">Reference proteome</keyword>
<evidence type="ECO:0000313" key="2">
    <source>
        <dbReference type="EMBL" id="KAK9731918.1"/>
    </source>
</evidence>
<dbReference type="Pfam" id="PF14529">
    <property type="entry name" value="Exo_endo_phos_2"/>
    <property type="match status" value="1"/>
</dbReference>
<comment type="caution">
    <text evidence="2">The sequence shown here is derived from an EMBL/GenBank/DDBJ whole genome shotgun (WGS) entry which is preliminary data.</text>
</comment>
<keyword evidence="2" id="KW-0255">Endonuclease</keyword>
<evidence type="ECO:0000313" key="3">
    <source>
        <dbReference type="Proteomes" id="UP001458880"/>
    </source>
</evidence>
<keyword evidence="2" id="KW-0378">Hydrolase</keyword>
<proteinExistence type="predicted"/>
<dbReference type="Gene3D" id="3.60.10.10">
    <property type="entry name" value="Endonuclease/exonuclease/phosphatase"/>
    <property type="match status" value="1"/>
</dbReference>
<accession>A0AAW1LAJ7</accession>
<organism evidence="2 3">
    <name type="scientific">Popillia japonica</name>
    <name type="common">Japanese beetle</name>
    <dbReference type="NCBI Taxonomy" id="7064"/>
    <lineage>
        <taxon>Eukaryota</taxon>
        <taxon>Metazoa</taxon>
        <taxon>Ecdysozoa</taxon>
        <taxon>Arthropoda</taxon>
        <taxon>Hexapoda</taxon>
        <taxon>Insecta</taxon>
        <taxon>Pterygota</taxon>
        <taxon>Neoptera</taxon>
        <taxon>Endopterygota</taxon>
        <taxon>Coleoptera</taxon>
        <taxon>Polyphaga</taxon>
        <taxon>Scarabaeiformia</taxon>
        <taxon>Scarabaeidae</taxon>
        <taxon>Rutelinae</taxon>
        <taxon>Popillia</taxon>
    </lineage>
</organism>
<protein>
    <submittedName>
        <fullName evidence="2">Endonuclease-reverse transcriptase</fullName>
    </submittedName>
</protein>
<sequence length="258" mass="29190">MRVLQINVGRAYAAQDLAYAVANQRNIVILVVSVPNKKRVSGDKWLKDCRVDVAVICLTRNLDVLGHKSTEGHLILNLKNMTIICCYISPNISLQEYKNEVDVIMTSVESPKRVVVLGDFNAKSAQWGSPHTDDKGDYKGPKRRSADLKFEVDWQTFKNTIELIAGNGVDVSHKSGAKLIRLAYKNGIKAGRQRKKVSYWWTDRISSKREECLRTRRILTRLRILVQLRKKCSGEIKRNLASSSTEQKNGFGKNCVSK</sequence>
<keyword evidence="2" id="KW-0540">Nuclease</keyword>
<gene>
    <name evidence="2" type="ORF">QE152_g13231</name>
</gene>
<dbReference type="Proteomes" id="UP001458880">
    <property type="component" value="Unassembled WGS sequence"/>
</dbReference>
<name>A0AAW1LAJ7_POPJA</name>
<reference evidence="2 3" key="1">
    <citation type="journal article" date="2024" name="BMC Genomics">
        <title>De novo assembly and annotation of Popillia japonica's genome with initial clues to its potential as an invasive pest.</title>
        <authorList>
            <person name="Cucini C."/>
            <person name="Boschi S."/>
            <person name="Funari R."/>
            <person name="Cardaioli E."/>
            <person name="Iannotti N."/>
            <person name="Marturano G."/>
            <person name="Paoli F."/>
            <person name="Bruttini M."/>
            <person name="Carapelli A."/>
            <person name="Frati F."/>
            <person name="Nardi F."/>
        </authorList>
    </citation>
    <scope>NUCLEOTIDE SEQUENCE [LARGE SCALE GENOMIC DNA]</scope>
    <source>
        <strain evidence="2">DMR45628</strain>
    </source>
</reference>
<dbReference type="InterPro" id="IPR036691">
    <property type="entry name" value="Endo/exonu/phosph_ase_sf"/>
</dbReference>
<dbReference type="SUPFAM" id="SSF56219">
    <property type="entry name" value="DNase I-like"/>
    <property type="match status" value="1"/>
</dbReference>